<dbReference type="Pfam" id="PF03938">
    <property type="entry name" value="OmpH"/>
    <property type="match status" value="1"/>
</dbReference>
<accession>A0A560HD51</accession>
<dbReference type="Gene3D" id="3.30.910.20">
    <property type="entry name" value="Skp domain"/>
    <property type="match status" value="1"/>
</dbReference>
<comment type="similarity">
    <text evidence="1">Belongs to the Skp family.</text>
</comment>
<dbReference type="GO" id="GO:0005829">
    <property type="term" value="C:cytosol"/>
    <property type="evidence" value="ECO:0007669"/>
    <property type="project" value="TreeGrafter"/>
</dbReference>
<protein>
    <submittedName>
        <fullName evidence="5">Periplasmic chaperone for outer membrane proteins Skp</fullName>
    </submittedName>
</protein>
<evidence type="ECO:0000256" key="3">
    <source>
        <dbReference type="SAM" id="Coils"/>
    </source>
</evidence>
<dbReference type="PANTHER" id="PTHR35089">
    <property type="entry name" value="CHAPERONE PROTEIN SKP"/>
    <property type="match status" value="1"/>
</dbReference>
<name>A0A560HD51_9PROT</name>
<dbReference type="SUPFAM" id="SSF111384">
    <property type="entry name" value="OmpH-like"/>
    <property type="match status" value="1"/>
</dbReference>
<keyword evidence="2 4" id="KW-0732">Signal</keyword>
<evidence type="ECO:0000313" key="6">
    <source>
        <dbReference type="Proteomes" id="UP000315751"/>
    </source>
</evidence>
<dbReference type="EMBL" id="VITR01000003">
    <property type="protein sequence ID" value="TWB44306.1"/>
    <property type="molecule type" value="Genomic_DNA"/>
</dbReference>
<dbReference type="InterPro" id="IPR005632">
    <property type="entry name" value="Chaperone_Skp"/>
</dbReference>
<feature type="chain" id="PRO_5022150310" evidence="4">
    <location>
        <begin position="18"/>
        <end position="192"/>
    </location>
</feature>
<evidence type="ECO:0000313" key="5">
    <source>
        <dbReference type="EMBL" id="TWB44306.1"/>
    </source>
</evidence>
<sequence>MAALVLGFGAIAHPAVAAPPAKAQPKPAASEPQQKPVTTIAVVDVQFLLEKCSAMQSMKRQDSEQTQKFQAEQSQQEQLLRQAEKELANQRTVLGQEAFDAKRKDFEQQVAEVQRRLQERKRQLDNAFSAASAQLRDTMVHVVGEVARENGATLVIPRSSIIYMADDAQDITNTVLLRLNATLPQITVNIPN</sequence>
<organism evidence="5 6">
    <name type="scientific">Nitrospirillum amazonense</name>
    <dbReference type="NCBI Taxonomy" id="28077"/>
    <lineage>
        <taxon>Bacteria</taxon>
        <taxon>Pseudomonadati</taxon>
        <taxon>Pseudomonadota</taxon>
        <taxon>Alphaproteobacteria</taxon>
        <taxon>Rhodospirillales</taxon>
        <taxon>Azospirillaceae</taxon>
        <taxon>Nitrospirillum</taxon>
    </lineage>
</organism>
<dbReference type="GO" id="GO:0051082">
    <property type="term" value="F:unfolded protein binding"/>
    <property type="evidence" value="ECO:0007669"/>
    <property type="project" value="InterPro"/>
</dbReference>
<proteinExistence type="inferred from homology"/>
<feature type="signal peptide" evidence="4">
    <location>
        <begin position="1"/>
        <end position="17"/>
    </location>
</feature>
<reference evidence="5 6" key="1">
    <citation type="submission" date="2019-06" db="EMBL/GenBank/DDBJ databases">
        <title>Genomic Encyclopedia of Type Strains, Phase IV (KMG-V): Genome sequencing to study the core and pangenomes of soil and plant-associated prokaryotes.</title>
        <authorList>
            <person name="Whitman W."/>
        </authorList>
    </citation>
    <scope>NUCLEOTIDE SEQUENCE [LARGE SCALE GENOMIC DNA]</scope>
    <source>
        <strain evidence="5 6">BR 11622</strain>
    </source>
</reference>
<evidence type="ECO:0000256" key="1">
    <source>
        <dbReference type="ARBA" id="ARBA00009091"/>
    </source>
</evidence>
<dbReference type="AlphaFoldDB" id="A0A560HD51"/>
<dbReference type="Proteomes" id="UP000315751">
    <property type="component" value="Unassembled WGS sequence"/>
</dbReference>
<keyword evidence="6" id="KW-1185">Reference proteome</keyword>
<feature type="coiled-coil region" evidence="3">
    <location>
        <begin position="66"/>
        <end position="130"/>
    </location>
</feature>
<dbReference type="SMART" id="SM00935">
    <property type="entry name" value="OmpH"/>
    <property type="match status" value="1"/>
</dbReference>
<gene>
    <name evidence="5" type="ORF">FBZ90_103213</name>
</gene>
<dbReference type="GO" id="GO:0050821">
    <property type="term" value="P:protein stabilization"/>
    <property type="evidence" value="ECO:0007669"/>
    <property type="project" value="TreeGrafter"/>
</dbReference>
<evidence type="ECO:0000256" key="4">
    <source>
        <dbReference type="SAM" id="SignalP"/>
    </source>
</evidence>
<dbReference type="InterPro" id="IPR024930">
    <property type="entry name" value="Skp_dom_sf"/>
</dbReference>
<keyword evidence="3" id="KW-0175">Coiled coil</keyword>
<dbReference type="PANTHER" id="PTHR35089:SF1">
    <property type="entry name" value="CHAPERONE PROTEIN SKP"/>
    <property type="match status" value="1"/>
</dbReference>
<evidence type="ECO:0000256" key="2">
    <source>
        <dbReference type="ARBA" id="ARBA00022729"/>
    </source>
</evidence>
<comment type="caution">
    <text evidence="5">The sequence shown here is derived from an EMBL/GenBank/DDBJ whole genome shotgun (WGS) entry which is preliminary data.</text>
</comment>